<dbReference type="InParanoid" id="W4JPX5"/>
<dbReference type="RefSeq" id="XP_009552586.1">
    <property type="nucleotide sequence ID" value="XM_009554291.1"/>
</dbReference>
<accession>W4JPX5</accession>
<evidence type="ECO:0000313" key="1">
    <source>
        <dbReference type="EMBL" id="ETW75135.1"/>
    </source>
</evidence>
<reference evidence="1 2" key="1">
    <citation type="journal article" date="2012" name="New Phytol.">
        <title>Insight into trade-off between wood decay and parasitism from the genome of a fungal forest pathogen.</title>
        <authorList>
            <person name="Olson A."/>
            <person name="Aerts A."/>
            <person name="Asiegbu F."/>
            <person name="Belbahri L."/>
            <person name="Bouzid O."/>
            <person name="Broberg A."/>
            <person name="Canback B."/>
            <person name="Coutinho P.M."/>
            <person name="Cullen D."/>
            <person name="Dalman K."/>
            <person name="Deflorio G."/>
            <person name="van Diepen L.T."/>
            <person name="Dunand C."/>
            <person name="Duplessis S."/>
            <person name="Durling M."/>
            <person name="Gonthier P."/>
            <person name="Grimwood J."/>
            <person name="Fossdal C.G."/>
            <person name="Hansson D."/>
            <person name="Henrissat B."/>
            <person name="Hietala A."/>
            <person name="Himmelstrand K."/>
            <person name="Hoffmeister D."/>
            <person name="Hogberg N."/>
            <person name="James T.Y."/>
            <person name="Karlsson M."/>
            <person name="Kohler A."/>
            <person name="Kues U."/>
            <person name="Lee Y.H."/>
            <person name="Lin Y.C."/>
            <person name="Lind M."/>
            <person name="Lindquist E."/>
            <person name="Lombard V."/>
            <person name="Lucas S."/>
            <person name="Lunden K."/>
            <person name="Morin E."/>
            <person name="Murat C."/>
            <person name="Park J."/>
            <person name="Raffaello T."/>
            <person name="Rouze P."/>
            <person name="Salamov A."/>
            <person name="Schmutz J."/>
            <person name="Solheim H."/>
            <person name="Stahlberg J."/>
            <person name="Velez H."/>
            <person name="de Vries R.P."/>
            <person name="Wiebenga A."/>
            <person name="Woodward S."/>
            <person name="Yakovlev I."/>
            <person name="Garbelotto M."/>
            <person name="Martin F."/>
            <person name="Grigoriev I.V."/>
            <person name="Stenlid J."/>
        </authorList>
    </citation>
    <scope>NUCLEOTIDE SEQUENCE [LARGE SCALE GENOMIC DNA]</scope>
    <source>
        <strain evidence="1 2">TC 32-1</strain>
    </source>
</reference>
<dbReference type="AlphaFoldDB" id="W4JPX5"/>
<dbReference type="Proteomes" id="UP000030671">
    <property type="component" value="Unassembled WGS sequence"/>
</dbReference>
<keyword evidence="2" id="KW-1185">Reference proteome</keyword>
<dbReference type="GeneID" id="20676669"/>
<proteinExistence type="predicted"/>
<evidence type="ECO:0000313" key="2">
    <source>
        <dbReference type="Proteomes" id="UP000030671"/>
    </source>
</evidence>
<name>W4JPX5_HETIT</name>
<dbReference type="HOGENOM" id="CLU_100649_1_0_1"/>
<gene>
    <name evidence="1" type="ORF">HETIRDRAFT_455821</name>
</gene>
<dbReference type="OrthoDB" id="2628807at2759"/>
<dbReference type="KEGG" id="hir:HETIRDRAFT_455821"/>
<sequence length="174" mass="20047">MGEDMVKKLLFAMSAIEDTLPRYLAIHNKQWDDIFTRAGGKLHTGVCRPNYRYFVAWHNVFQHPRLGARDSHLAQRHGQYCLDFFHAPVNTPDRYEIVHVPHPGVFTFRGRLVSWEKALGKDQHMPPGTDRYSVPEGSQLVVVRPGEDPFYFQVPLRPAQQQRVEYAQPVAALP</sequence>
<protein>
    <submittedName>
        <fullName evidence="1">Uncharacterized protein</fullName>
    </submittedName>
</protein>
<organism evidence="1 2">
    <name type="scientific">Heterobasidion irregulare (strain TC 32-1)</name>
    <dbReference type="NCBI Taxonomy" id="747525"/>
    <lineage>
        <taxon>Eukaryota</taxon>
        <taxon>Fungi</taxon>
        <taxon>Dikarya</taxon>
        <taxon>Basidiomycota</taxon>
        <taxon>Agaricomycotina</taxon>
        <taxon>Agaricomycetes</taxon>
        <taxon>Russulales</taxon>
        <taxon>Bondarzewiaceae</taxon>
        <taxon>Heterobasidion</taxon>
        <taxon>Heterobasidion annosum species complex</taxon>
    </lineage>
</organism>
<dbReference type="EMBL" id="KI925466">
    <property type="protein sequence ID" value="ETW75135.1"/>
    <property type="molecule type" value="Genomic_DNA"/>
</dbReference>